<comment type="caution">
    <text evidence="1">The sequence shown here is derived from an EMBL/GenBank/DDBJ whole genome shotgun (WGS) entry which is preliminary data.</text>
</comment>
<dbReference type="AlphaFoldDB" id="X1PGW8"/>
<dbReference type="InterPro" id="IPR015421">
    <property type="entry name" value="PyrdxlP-dep_Trfase_major"/>
</dbReference>
<protein>
    <submittedName>
        <fullName evidence="1">Uncharacterized protein</fullName>
    </submittedName>
</protein>
<name>X1PGW8_9ZZZZ</name>
<proteinExistence type="predicted"/>
<feature type="non-terminal residue" evidence="1">
    <location>
        <position position="67"/>
    </location>
</feature>
<evidence type="ECO:0000313" key="1">
    <source>
        <dbReference type="EMBL" id="GAI38270.1"/>
    </source>
</evidence>
<gene>
    <name evidence="1" type="ORF">S06H3_38647</name>
</gene>
<dbReference type="EMBL" id="BARV01023570">
    <property type="protein sequence ID" value="GAI38270.1"/>
    <property type="molecule type" value="Genomic_DNA"/>
</dbReference>
<reference evidence="1" key="1">
    <citation type="journal article" date="2014" name="Front. Microbiol.">
        <title>High frequency of phylogenetically diverse reductive dehalogenase-homologous genes in deep subseafloor sedimentary metagenomes.</title>
        <authorList>
            <person name="Kawai M."/>
            <person name="Futagami T."/>
            <person name="Toyoda A."/>
            <person name="Takaki Y."/>
            <person name="Nishi S."/>
            <person name="Hori S."/>
            <person name="Arai W."/>
            <person name="Tsubouchi T."/>
            <person name="Morono Y."/>
            <person name="Uchiyama I."/>
            <person name="Ito T."/>
            <person name="Fujiyama A."/>
            <person name="Inagaki F."/>
            <person name="Takami H."/>
        </authorList>
    </citation>
    <scope>NUCLEOTIDE SEQUENCE</scope>
    <source>
        <strain evidence="1">Expedition CK06-06</strain>
    </source>
</reference>
<accession>X1PGW8</accession>
<sequence length="67" mass="7604">MYKSKLQAGMPPRGKAMGVPFFDSRKQYESIKDEVNAGVQQVMDSCRFVLGENVKSFEKEFASFCET</sequence>
<dbReference type="Gene3D" id="3.40.640.10">
    <property type="entry name" value="Type I PLP-dependent aspartate aminotransferase-like (Major domain)"/>
    <property type="match status" value="1"/>
</dbReference>
<organism evidence="1">
    <name type="scientific">marine sediment metagenome</name>
    <dbReference type="NCBI Taxonomy" id="412755"/>
    <lineage>
        <taxon>unclassified sequences</taxon>
        <taxon>metagenomes</taxon>
        <taxon>ecological metagenomes</taxon>
    </lineage>
</organism>